<dbReference type="Proteomes" id="UP000191905">
    <property type="component" value="Unassembled WGS sequence"/>
</dbReference>
<keyword evidence="1" id="KW-0472">Membrane</keyword>
<comment type="caution">
    <text evidence="3">The sequence shown here is derived from an EMBL/GenBank/DDBJ whole genome shotgun (WGS) entry which is preliminary data.</text>
</comment>
<feature type="transmembrane region" description="Helical" evidence="1">
    <location>
        <begin position="418"/>
        <end position="444"/>
    </location>
</feature>
<evidence type="ECO:0000256" key="1">
    <source>
        <dbReference type="SAM" id="Phobius"/>
    </source>
</evidence>
<gene>
    <name evidence="3" type="ORF">BFN67_22435</name>
</gene>
<organism evidence="3 4">
    <name type="scientific">Manganibacter manganicus</name>
    <dbReference type="NCBI Taxonomy" id="1873176"/>
    <lineage>
        <taxon>Bacteria</taxon>
        <taxon>Pseudomonadati</taxon>
        <taxon>Pseudomonadota</taxon>
        <taxon>Alphaproteobacteria</taxon>
        <taxon>Hyphomicrobiales</taxon>
        <taxon>Phyllobacteriaceae</taxon>
        <taxon>Manganibacter</taxon>
    </lineage>
</organism>
<feature type="transmembrane region" description="Helical" evidence="1">
    <location>
        <begin position="164"/>
        <end position="182"/>
    </location>
</feature>
<feature type="transmembrane region" description="Helical" evidence="1">
    <location>
        <begin position="107"/>
        <end position="134"/>
    </location>
</feature>
<feature type="transmembrane region" description="Helical" evidence="1">
    <location>
        <begin position="387"/>
        <end position="406"/>
    </location>
</feature>
<keyword evidence="1" id="KW-0812">Transmembrane</keyword>
<dbReference type="Pfam" id="PF01970">
    <property type="entry name" value="TctA"/>
    <property type="match status" value="1"/>
</dbReference>
<feature type="transmembrane region" description="Helical" evidence="1">
    <location>
        <begin position="257"/>
        <end position="281"/>
    </location>
</feature>
<feature type="transmembrane region" description="Helical" evidence="1">
    <location>
        <begin position="202"/>
        <end position="222"/>
    </location>
</feature>
<feature type="domain" description="DUF112" evidence="2">
    <location>
        <begin position="18"/>
        <end position="437"/>
    </location>
</feature>
<dbReference type="InterPro" id="IPR002823">
    <property type="entry name" value="DUF112_TM"/>
</dbReference>
<evidence type="ECO:0000313" key="4">
    <source>
        <dbReference type="Proteomes" id="UP000191905"/>
    </source>
</evidence>
<dbReference type="RefSeq" id="WP_080921031.1">
    <property type="nucleotide sequence ID" value="NZ_MDET01000036.1"/>
</dbReference>
<feature type="transmembrane region" description="Helical" evidence="1">
    <location>
        <begin position="63"/>
        <end position="86"/>
    </location>
</feature>
<dbReference type="AlphaFoldDB" id="A0A1V8RMG4"/>
<dbReference type="EMBL" id="MDET01000036">
    <property type="protein sequence ID" value="OQM74159.1"/>
    <property type="molecule type" value="Genomic_DNA"/>
</dbReference>
<reference evidence="3 4" key="1">
    <citation type="journal article" date="2016" name="Int. J. Syst. Evol. Microbiol.">
        <title>Pseudaminobacter manganicus sp. nov., isolated from sludge of a manganese mine.</title>
        <authorList>
            <person name="Li J."/>
            <person name="Huang J."/>
            <person name="Liao S."/>
            <person name="Wang G."/>
        </authorList>
    </citation>
    <scope>NUCLEOTIDE SEQUENCE [LARGE SCALE GENOMIC DNA]</scope>
    <source>
        <strain evidence="3 4">JH-7</strain>
    </source>
</reference>
<dbReference type="OrthoDB" id="9806425at2"/>
<proteinExistence type="predicted"/>
<feature type="transmembrane region" description="Helical" evidence="1">
    <location>
        <begin position="18"/>
        <end position="43"/>
    </location>
</feature>
<sequence>MSDYLIQALFAGLEPMRLFFLVVGTVMGIIVGGIPGLTALMLITLTLPLTFYMGDANALSLLIGMYVGGISGGAVTAVVLGIPGTPSSILTTFDGHALAKSGKVEKALAWAVFSSFVGSIISWLFLATVSVPLARLALKFGPFDLFGLCLLALMTIVAVSRGDFLMGLISGFFGVLIAMVGTDPIGGDYRLTFGILDLATGFDVLPVLVGLFAGGSVLSWAFGQEERATKDAEPFSTLSIPIPELIRHTWSLIRSSIIGVAVGILPGIGGNIGSIIAYSAAQAQSREPETFGKGNLDGIIASEAGNNATVGGALIPLIALGIPGSVIDAVLIGALTIHHIQPGPYLFRNNPEIVYVMISAMLLASIVMLGVMWYGSQLVIYLTRVRSSILFPFIAVFSVLGSFALANRWFDVGIMAAFSVLGLIMTMGRVPVAPFVIGVVLGPIVEKYYRVGLMATGGSHLPMLTSPVSALCLLAILALLFWPIYVRHRDKP</sequence>
<protein>
    <recommendedName>
        <fullName evidence="2">DUF112 domain-containing protein</fullName>
    </recommendedName>
</protein>
<feature type="transmembrane region" description="Helical" evidence="1">
    <location>
        <begin position="464"/>
        <end position="486"/>
    </location>
</feature>
<dbReference type="PANTHER" id="PTHR35342">
    <property type="entry name" value="TRICARBOXYLIC TRANSPORT PROTEIN"/>
    <property type="match status" value="1"/>
</dbReference>
<keyword evidence="4" id="KW-1185">Reference proteome</keyword>
<feature type="transmembrane region" description="Helical" evidence="1">
    <location>
        <begin position="140"/>
        <end position="159"/>
    </location>
</feature>
<accession>A0A1V8RMG4</accession>
<dbReference type="STRING" id="1873176.BFN67_22435"/>
<feature type="transmembrane region" description="Helical" evidence="1">
    <location>
        <begin position="313"/>
        <end position="332"/>
    </location>
</feature>
<keyword evidence="1" id="KW-1133">Transmembrane helix</keyword>
<evidence type="ECO:0000259" key="2">
    <source>
        <dbReference type="Pfam" id="PF01970"/>
    </source>
</evidence>
<name>A0A1V8RMG4_9HYPH</name>
<evidence type="ECO:0000313" key="3">
    <source>
        <dbReference type="EMBL" id="OQM74159.1"/>
    </source>
</evidence>
<feature type="transmembrane region" description="Helical" evidence="1">
    <location>
        <begin position="353"/>
        <end position="375"/>
    </location>
</feature>
<dbReference type="PANTHER" id="PTHR35342:SF5">
    <property type="entry name" value="TRICARBOXYLIC TRANSPORT PROTEIN"/>
    <property type="match status" value="1"/>
</dbReference>